<evidence type="ECO:0000256" key="2">
    <source>
        <dbReference type="ARBA" id="ARBA00023002"/>
    </source>
</evidence>
<dbReference type="SUPFAM" id="SSF51735">
    <property type="entry name" value="NAD(P)-binding Rossmann-fold domains"/>
    <property type="match status" value="1"/>
</dbReference>
<keyword evidence="3" id="KW-0472">Membrane</keyword>
<accession>A0A4Y8ZZB7</accession>
<organism evidence="4 5">
    <name type="scientific">Sphingomonas parva</name>
    <dbReference type="NCBI Taxonomy" id="2555898"/>
    <lineage>
        <taxon>Bacteria</taxon>
        <taxon>Pseudomonadati</taxon>
        <taxon>Pseudomonadota</taxon>
        <taxon>Alphaproteobacteria</taxon>
        <taxon>Sphingomonadales</taxon>
        <taxon>Sphingomonadaceae</taxon>
        <taxon>Sphingomonas</taxon>
    </lineage>
</organism>
<dbReference type="InterPro" id="IPR020904">
    <property type="entry name" value="Sc_DH/Rdtase_CS"/>
</dbReference>
<feature type="transmembrane region" description="Helical" evidence="3">
    <location>
        <begin position="280"/>
        <end position="301"/>
    </location>
</feature>
<dbReference type="PIRSF" id="PIRSF000126">
    <property type="entry name" value="11-beta-HSD1"/>
    <property type="match status" value="1"/>
</dbReference>
<evidence type="ECO:0000256" key="3">
    <source>
        <dbReference type="SAM" id="Phobius"/>
    </source>
</evidence>
<dbReference type="GO" id="GO:0016020">
    <property type="term" value="C:membrane"/>
    <property type="evidence" value="ECO:0007669"/>
    <property type="project" value="TreeGrafter"/>
</dbReference>
<dbReference type="Pfam" id="PF00106">
    <property type="entry name" value="adh_short"/>
    <property type="match status" value="1"/>
</dbReference>
<keyword evidence="3" id="KW-1133">Transmembrane helix</keyword>
<reference evidence="4 5" key="1">
    <citation type="submission" date="2019-03" db="EMBL/GenBank/DDBJ databases">
        <title>Genome sequence of Sphingomonas sp. 17J27-24.</title>
        <authorList>
            <person name="Kim M."/>
            <person name="Maeng S."/>
            <person name="Sathiyaraj S."/>
        </authorList>
    </citation>
    <scope>NUCLEOTIDE SEQUENCE [LARGE SCALE GENOMIC DNA]</scope>
    <source>
        <strain evidence="4 5">17J27-24</strain>
    </source>
</reference>
<keyword evidence="3" id="KW-0812">Transmembrane</keyword>
<dbReference type="OrthoDB" id="9810734at2"/>
<dbReference type="EMBL" id="SPDV01000002">
    <property type="protein sequence ID" value="TFI60116.1"/>
    <property type="molecule type" value="Genomic_DNA"/>
</dbReference>
<comment type="similarity">
    <text evidence="1">Belongs to the short-chain dehydrogenases/reductases (SDR) family.</text>
</comment>
<dbReference type="Proteomes" id="UP000298213">
    <property type="component" value="Unassembled WGS sequence"/>
</dbReference>
<evidence type="ECO:0000313" key="4">
    <source>
        <dbReference type="EMBL" id="TFI60116.1"/>
    </source>
</evidence>
<keyword evidence="2" id="KW-0560">Oxidoreductase</keyword>
<dbReference type="InterPro" id="IPR002347">
    <property type="entry name" value="SDR_fam"/>
</dbReference>
<protein>
    <submittedName>
        <fullName evidence="4">SDR family NAD(P)-dependent oxidoreductase</fullName>
    </submittedName>
</protein>
<dbReference type="Gene3D" id="3.40.50.720">
    <property type="entry name" value="NAD(P)-binding Rossmann-like Domain"/>
    <property type="match status" value="1"/>
</dbReference>
<dbReference type="PANTHER" id="PTHR44196">
    <property type="entry name" value="DEHYDROGENASE/REDUCTASE SDR FAMILY MEMBER 7B"/>
    <property type="match status" value="1"/>
</dbReference>
<dbReference type="PANTHER" id="PTHR44196:SF2">
    <property type="entry name" value="SHORT-CHAIN DEHYDROGENASE-RELATED"/>
    <property type="match status" value="1"/>
</dbReference>
<evidence type="ECO:0000313" key="5">
    <source>
        <dbReference type="Proteomes" id="UP000298213"/>
    </source>
</evidence>
<proteinExistence type="inferred from homology"/>
<dbReference type="PRINTS" id="PR00081">
    <property type="entry name" value="GDHRDH"/>
</dbReference>
<gene>
    <name evidence="4" type="ORF">E2493_02400</name>
</gene>
<dbReference type="CDD" id="cd05233">
    <property type="entry name" value="SDR_c"/>
    <property type="match status" value="1"/>
</dbReference>
<sequence>MQEMRMKFGEKPLAVITGGSTGIGLELGREFARAGYDLVIGGQDEGKLAAAAAALRGEGAEVVTVAADLTRPEEVERFHREATASGRPVAIFCANAGVGMGGGDFTETDLHSELRLIDLNVRSQVHLTKLILPAMAARGEGRILFTASISSMMPGPFESVYSASKAFVHSFAEALRNEWADRGVVVTGFMPGPTDTNFFHRAGMDETPAGEGKKDDPAQVAHQAFKALMADRHHVFTGSLKTKVQGLVTNVLPSPALARVHRGMTEPNDRRAARSGGPGAAAIAGGIALAAVGVAAAVGVGRRSRALEEAE</sequence>
<keyword evidence="5" id="KW-1185">Reference proteome</keyword>
<evidence type="ECO:0000256" key="1">
    <source>
        <dbReference type="ARBA" id="ARBA00006484"/>
    </source>
</evidence>
<name>A0A4Y8ZZB7_9SPHN</name>
<dbReference type="GO" id="GO:0016491">
    <property type="term" value="F:oxidoreductase activity"/>
    <property type="evidence" value="ECO:0007669"/>
    <property type="project" value="UniProtKB-KW"/>
</dbReference>
<comment type="caution">
    <text evidence="4">The sequence shown here is derived from an EMBL/GenBank/DDBJ whole genome shotgun (WGS) entry which is preliminary data.</text>
</comment>
<dbReference type="InterPro" id="IPR036291">
    <property type="entry name" value="NAD(P)-bd_dom_sf"/>
</dbReference>
<dbReference type="PROSITE" id="PS00061">
    <property type="entry name" value="ADH_SHORT"/>
    <property type="match status" value="1"/>
</dbReference>
<dbReference type="AlphaFoldDB" id="A0A4Y8ZZB7"/>